<proteinExistence type="predicted"/>
<dbReference type="GeneID" id="34555362"/>
<gene>
    <name evidence="1" type="ORF">CORC01_02201</name>
</gene>
<dbReference type="EMBL" id="MJBS01000012">
    <property type="protein sequence ID" value="OHF02506.1"/>
    <property type="molecule type" value="Genomic_DNA"/>
</dbReference>
<evidence type="ECO:0000313" key="1">
    <source>
        <dbReference type="EMBL" id="OHF02506.1"/>
    </source>
</evidence>
<accession>A0A1G4BMH8</accession>
<reference evidence="1 2" key="1">
    <citation type="submission" date="2016-09" db="EMBL/GenBank/DDBJ databases">
        <authorList>
            <person name="Capua I."/>
            <person name="De Benedictis P."/>
            <person name="Joannis T."/>
            <person name="Lombin L.H."/>
            <person name="Cattoli G."/>
        </authorList>
    </citation>
    <scope>NUCLEOTIDE SEQUENCE [LARGE SCALE GENOMIC DNA]</scope>
    <source>
        <strain evidence="1 2">IMI 309357</strain>
    </source>
</reference>
<keyword evidence="2" id="KW-1185">Reference proteome</keyword>
<comment type="caution">
    <text evidence="1">The sequence shown here is derived from an EMBL/GenBank/DDBJ whole genome shotgun (WGS) entry which is preliminary data.</text>
</comment>
<organism evidence="1 2">
    <name type="scientific">Colletotrichum orchidophilum</name>
    <dbReference type="NCBI Taxonomy" id="1209926"/>
    <lineage>
        <taxon>Eukaryota</taxon>
        <taxon>Fungi</taxon>
        <taxon>Dikarya</taxon>
        <taxon>Ascomycota</taxon>
        <taxon>Pezizomycotina</taxon>
        <taxon>Sordariomycetes</taxon>
        <taxon>Hypocreomycetidae</taxon>
        <taxon>Glomerellales</taxon>
        <taxon>Glomerellaceae</taxon>
        <taxon>Colletotrichum</taxon>
    </lineage>
</organism>
<protein>
    <submittedName>
        <fullName evidence="1">Phytanoyl-CoA hydroxylase</fullName>
    </submittedName>
</protein>
<sequence>MPLVEPPVSDAPPTINGVQLHVNDDPLSANESLIPPEDVLSVRKSYFKSLAPLGASSKDGAAQGCGNHLFLRNFVAEATGWGDEATLKVKCKPLRNNTTDNNAIGVHYDQSFRRYGEPTSMTLIRDPLKASDE</sequence>
<dbReference type="RefSeq" id="XP_022479646.1">
    <property type="nucleotide sequence ID" value="XM_022613852.1"/>
</dbReference>
<name>A0A1G4BMH8_9PEZI</name>
<evidence type="ECO:0000313" key="2">
    <source>
        <dbReference type="Proteomes" id="UP000176998"/>
    </source>
</evidence>
<dbReference type="Proteomes" id="UP000176998">
    <property type="component" value="Unassembled WGS sequence"/>
</dbReference>
<dbReference type="OrthoDB" id="2328924at2759"/>
<dbReference type="AlphaFoldDB" id="A0A1G4BMH8"/>
<dbReference type="STRING" id="1209926.A0A1G4BMH8"/>